<dbReference type="PROSITE" id="PS50157">
    <property type="entry name" value="ZINC_FINGER_C2H2_2"/>
    <property type="match status" value="1"/>
</dbReference>
<keyword evidence="1" id="KW-0863">Zinc-finger</keyword>
<dbReference type="PANTHER" id="PTHR47251">
    <property type="entry name" value="FINGER DOMAIN PROTEIN, PUTATIVE (AFU_ORTHOLOGUE AFUA_3G04180)-RELATED"/>
    <property type="match status" value="1"/>
</dbReference>
<dbReference type="PROSITE" id="PS00028">
    <property type="entry name" value="ZINC_FINGER_C2H2_1"/>
    <property type="match status" value="1"/>
</dbReference>
<dbReference type="Proteomes" id="UP000774617">
    <property type="component" value="Unassembled WGS sequence"/>
</dbReference>
<feature type="region of interest" description="Disordered" evidence="2">
    <location>
        <begin position="44"/>
        <end position="209"/>
    </location>
</feature>
<feature type="compositionally biased region" description="Low complexity" evidence="2">
    <location>
        <begin position="88"/>
        <end position="114"/>
    </location>
</feature>
<feature type="compositionally biased region" description="Basic and acidic residues" evidence="2">
    <location>
        <begin position="55"/>
        <end position="81"/>
    </location>
</feature>
<evidence type="ECO:0000313" key="5">
    <source>
        <dbReference type="Proteomes" id="UP000774617"/>
    </source>
</evidence>
<gene>
    <name evidence="4" type="ORF">B0J12DRAFT_155150</name>
</gene>
<evidence type="ECO:0000313" key="4">
    <source>
        <dbReference type="EMBL" id="KAH7045305.1"/>
    </source>
</evidence>
<evidence type="ECO:0000256" key="1">
    <source>
        <dbReference type="PROSITE-ProRule" id="PRU00042"/>
    </source>
</evidence>
<name>A0ABQ8G5G9_9PEZI</name>
<feature type="compositionally biased region" description="Low complexity" evidence="2">
    <location>
        <begin position="166"/>
        <end position="181"/>
    </location>
</feature>
<sequence>MPPRTFTNPAPKTESAREAAKNFFCELCQKGYQRHNEYEAHMSSYDHQHKKRLKDMKGMSKDPLAAEKARRAERARDKEAGLVKLDMSSATASASGASSTAKPSGFKKGGFKSAFGGGGASSSTTTTPADKGSAPQQTKGGFKKVFGGGAEGAGSAAQVGERDGRAASASAPASAGAAGAHAEGDDDYETDSDEDLGYEKYDPLRPTGCRDPECNCRHDVIAQTIFPV</sequence>
<protein>
    <recommendedName>
        <fullName evidence="3">C2H2-type domain-containing protein</fullName>
    </recommendedName>
</protein>
<keyword evidence="1" id="KW-0479">Metal-binding</keyword>
<keyword evidence="5" id="KW-1185">Reference proteome</keyword>
<dbReference type="PANTHER" id="PTHR47251:SF1">
    <property type="entry name" value="FINGER DOMAIN PROTEIN, PUTATIVE (AFU_ORTHOLOGUE AFUA_3G04180)-RELATED"/>
    <property type="match status" value="1"/>
</dbReference>
<accession>A0ABQ8G5G9</accession>
<reference evidence="4 5" key="1">
    <citation type="journal article" date="2021" name="Nat. Commun.">
        <title>Genetic determinants of endophytism in the Arabidopsis root mycobiome.</title>
        <authorList>
            <person name="Mesny F."/>
            <person name="Miyauchi S."/>
            <person name="Thiergart T."/>
            <person name="Pickel B."/>
            <person name="Atanasova L."/>
            <person name="Karlsson M."/>
            <person name="Huettel B."/>
            <person name="Barry K.W."/>
            <person name="Haridas S."/>
            <person name="Chen C."/>
            <person name="Bauer D."/>
            <person name="Andreopoulos W."/>
            <person name="Pangilinan J."/>
            <person name="LaButti K."/>
            <person name="Riley R."/>
            <person name="Lipzen A."/>
            <person name="Clum A."/>
            <person name="Drula E."/>
            <person name="Henrissat B."/>
            <person name="Kohler A."/>
            <person name="Grigoriev I.V."/>
            <person name="Martin F.M."/>
            <person name="Hacquard S."/>
        </authorList>
    </citation>
    <scope>NUCLEOTIDE SEQUENCE [LARGE SCALE GENOMIC DNA]</scope>
    <source>
        <strain evidence="4 5">MPI-SDFR-AT-0080</strain>
    </source>
</reference>
<dbReference type="SUPFAM" id="SSF57667">
    <property type="entry name" value="beta-beta-alpha zinc fingers"/>
    <property type="match status" value="1"/>
</dbReference>
<feature type="domain" description="C2H2-type" evidence="3">
    <location>
        <begin position="23"/>
        <end position="52"/>
    </location>
</feature>
<comment type="caution">
    <text evidence="4">The sequence shown here is derived from an EMBL/GenBank/DDBJ whole genome shotgun (WGS) entry which is preliminary data.</text>
</comment>
<keyword evidence="1" id="KW-0862">Zinc</keyword>
<dbReference type="InterPro" id="IPR036236">
    <property type="entry name" value="Znf_C2H2_sf"/>
</dbReference>
<feature type="compositionally biased region" description="Basic and acidic residues" evidence="2">
    <location>
        <begin position="197"/>
        <end position="209"/>
    </location>
</feature>
<dbReference type="InterPro" id="IPR013087">
    <property type="entry name" value="Znf_C2H2_type"/>
</dbReference>
<dbReference type="EMBL" id="JAGTJR010000019">
    <property type="protein sequence ID" value="KAH7045305.1"/>
    <property type="molecule type" value="Genomic_DNA"/>
</dbReference>
<feature type="compositionally biased region" description="Acidic residues" evidence="2">
    <location>
        <begin position="184"/>
        <end position="196"/>
    </location>
</feature>
<evidence type="ECO:0000259" key="3">
    <source>
        <dbReference type="PROSITE" id="PS50157"/>
    </source>
</evidence>
<evidence type="ECO:0000256" key="2">
    <source>
        <dbReference type="SAM" id="MobiDB-lite"/>
    </source>
</evidence>
<organism evidence="4 5">
    <name type="scientific">Macrophomina phaseolina</name>
    <dbReference type="NCBI Taxonomy" id="35725"/>
    <lineage>
        <taxon>Eukaryota</taxon>
        <taxon>Fungi</taxon>
        <taxon>Dikarya</taxon>
        <taxon>Ascomycota</taxon>
        <taxon>Pezizomycotina</taxon>
        <taxon>Dothideomycetes</taxon>
        <taxon>Dothideomycetes incertae sedis</taxon>
        <taxon>Botryosphaeriales</taxon>
        <taxon>Botryosphaeriaceae</taxon>
        <taxon>Macrophomina</taxon>
    </lineage>
</organism>
<proteinExistence type="predicted"/>